<evidence type="ECO:0008006" key="3">
    <source>
        <dbReference type="Google" id="ProtNLM"/>
    </source>
</evidence>
<proteinExistence type="predicted"/>
<reference evidence="1 2" key="1">
    <citation type="submission" date="2021-01" db="EMBL/GenBank/DDBJ databases">
        <title>Chryseolinea sp. Jin1 Genome sequencing and assembly.</title>
        <authorList>
            <person name="Kim I."/>
        </authorList>
    </citation>
    <scope>NUCLEOTIDE SEQUENCE [LARGE SCALE GENOMIC DNA]</scope>
    <source>
        <strain evidence="1 2">Jin1</strain>
    </source>
</reference>
<organism evidence="1 2">
    <name type="scientific">Chryseolinea lacunae</name>
    <dbReference type="NCBI Taxonomy" id="2801331"/>
    <lineage>
        <taxon>Bacteria</taxon>
        <taxon>Pseudomonadati</taxon>
        <taxon>Bacteroidota</taxon>
        <taxon>Cytophagia</taxon>
        <taxon>Cytophagales</taxon>
        <taxon>Fulvivirgaceae</taxon>
        <taxon>Chryseolinea</taxon>
    </lineage>
</organism>
<gene>
    <name evidence="1" type="ORF">JI741_18070</name>
</gene>
<dbReference type="RefSeq" id="WP_202012191.1">
    <property type="nucleotide sequence ID" value="NZ_JAERRB010000006.1"/>
</dbReference>
<accession>A0ABS1KVB5</accession>
<evidence type="ECO:0000313" key="2">
    <source>
        <dbReference type="Proteomes" id="UP000613030"/>
    </source>
</evidence>
<sequence length="87" mass="10275">MSSLKNNINDFDHAELLRMIEYLQSNLHRRTEQLQRARTTVSGLRSRLNRMKTMLANQRQRILELYQMPSQDESSIDVEAATPIRDE</sequence>
<dbReference type="EMBL" id="JAERRB010000006">
    <property type="protein sequence ID" value="MBL0743143.1"/>
    <property type="molecule type" value="Genomic_DNA"/>
</dbReference>
<keyword evidence="2" id="KW-1185">Reference proteome</keyword>
<protein>
    <recommendedName>
        <fullName evidence="3">50S ribosomal protein L29</fullName>
    </recommendedName>
</protein>
<dbReference type="Proteomes" id="UP000613030">
    <property type="component" value="Unassembled WGS sequence"/>
</dbReference>
<name>A0ABS1KVB5_9BACT</name>
<evidence type="ECO:0000313" key="1">
    <source>
        <dbReference type="EMBL" id="MBL0743143.1"/>
    </source>
</evidence>
<comment type="caution">
    <text evidence="1">The sequence shown here is derived from an EMBL/GenBank/DDBJ whole genome shotgun (WGS) entry which is preliminary data.</text>
</comment>